<evidence type="ECO:0000256" key="8">
    <source>
        <dbReference type="ARBA" id="ARBA00023315"/>
    </source>
</evidence>
<comment type="domain">
    <text evidence="9">The last Arg residue of the ACP-binding site is essential for the weak association between ACP/AcpP and FabH.</text>
</comment>
<evidence type="ECO:0000256" key="1">
    <source>
        <dbReference type="ARBA" id="ARBA00008642"/>
    </source>
</evidence>
<reference evidence="13" key="1">
    <citation type="journal article" date="2019" name="Int. J. Syst. Evol. Microbiol.">
        <title>The Global Catalogue of Microorganisms (GCM) 10K type strain sequencing project: providing services to taxonomists for standard genome sequencing and annotation.</title>
        <authorList>
            <consortium name="The Broad Institute Genomics Platform"/>
            <consortium name="The Broad Institute Genome Sequencing Center for Infectious Disease"/>
            <person name="Wu L."/>
            <person name="Ma J."/>
        </authorList>
    </citation>
    <scope>NUCLEOTIDE SEQUENCE [LARGE SCALE GENOMIC DNA]</scope>
    <source>
        <strain evidence="13">JCM 19129</strain>
    </source>
</reference>
<evidence type="ECO:0000313" key="12">
    <source>
        <dbReference type="EMBL" id="GAA4925400.1"/>
    </source>
</evidence>
<keyword evidence="3 9" id="KW-0444">Lipid biosynthesis</keyword>
<dbReference type="SUPFAM" id="SSF53901">
    <property type="entry name" value="Thiolase-like"/>
    <property type="match status" value="1"/>
</dbReference>
<comment type="similarity">
    <text evidence="1 9">Belongs to the thiolase-like superfamily. FabH family.</text>
</comment>
<dbReference type="CDD" id="cd00830">
    <property type="entry name" value="KAS_III"/>
    <property type="match status" value="1"/>
</dbReference>
<sequence>MKGTDRHVTAALKQPTPISGTAVLGLGVHRPDVVIDNEQICQWIDSSDEWIRQRTGIVTRHRARAEVSVVDMALDAAQEALADAGIEASQLGAVVVSTVTHPYSTPSAAADVAGRLGITAPAFDISAACAGYCYGIGQADALVRSGLAEYVLVVGVEKLSDFIDNHERTISFLLGDGAGAAVIGPSETPGISPSVLGSNGEKWGTVSMDNSLLRLRDALTEAQRSGDASRLLDAEERLWPTLRQDGQTVFRWAVWEMAKVAQQALDTAGITAEDLTAFVPHQANIRIIDELAKQLKLPESVLIGRDIADAGNTSAASIPLALHRLRAENPEISGGLALQIGFGAGLVFGAQVIRIP</sequence>
<accession>A0ABP9G7Q9</accession>
<dbReference type="EMBL" id="BAABLW010000007">
    <property type="protein sequence ID" value="GAA4925400.1"/>
    <property type="molecule type" value="Genomic_DNA"/>
</dbReference>
<feature type="active site" evidence="9">
    <location>
        <position position="281"/>
    </location>
</feature>
<comment type="catalytic activity">
    <reaction evidence="9">
        <text>malonyl-[ACP] + acetyl-CoA + H(+) = 3-oxobutanoyl-[ACP] + CO2 + CoA</text>
        <dbReference type="Rhea" id="RHEA:12080"/>
        <dbReference type="Rhea" id="RHEA-COMP:9623"/>
        <dbReference type="Rhea" id="RHEA-COMP:9625"/>
        <dbReference type="ChEBI" id="CHEBI:15378"/>
        <dbReference type="ChEBI" id="CHEBI:16526"/>
        <dbReference type="ChEBI" id="CHEBI:57287"/>
        <dbReference type="ChEBI" id="CHEBI:57288"/>
        <dbReference type="ChEBI" id="CHEBI:78449"/>
        <dbReference type="ChEBI" id="CHEBI:78450"/>
        <dbReference type="EC" id="2.3.1.180"/>
    </reaction>
</comment>
<evidence type="ECO:0000313" key="13">
    <source>
        <dbReference type="Proteomes" id="UP001500368"/>
    </source>
</evidence>
<dbReference type="Proteomes" id="UP001500368">
    <property type="component" value="Unassembled WGS sequence"/>
</dbReference>
<name>A0ABP9G7Q9_9MICC</name>
<dbReference type="PANTHER" id="PTHR34069">
    <property type="entry name" value="3-OXOACYL-[ACYL-CARRIER-PROTEIN] SYNTHASE 3"/>
    <property type="match status" value="1"/>
</dbReference>
<gene>
    <name evidence="9" type="primary">fabH</name>
    <name evidence="12" type="ORF">GCM10025790_23570</name>
</gene>
<feature type="domain" description="Beta-ketoacyl-[acyl-carrier-protein] synthase III N-terminal" evidence="11">
    <location>
        <begin position="123"/>
        <end position="200"/>
    </location>
</feature>
<keyword evidence="13" id="KW-1185">Reference proteome</keyword>
<keyword evidence="8 9" id="KW-0012">Acyltransferase</keyword>
<evidence type="ECO:0000256" key="9">
    <source>
        <dbReference type="HAMAP-Rule" id="MF_01815"/>
    </source>
</evidence>
<comment type="pathway">
    <text evidence="9">Lipid metabolism; fatty acid biosynthesis.</text>
</comment>
<comment type="function">
    <text evidence="9">Catalyzes the condensation reaction of fatty acid synthesis by the addition to an acyl acceptor of two carbons from malonyl-ACP. Catalyzes the first condensation reaction which initiates fatty acid synthesis and may therefore play a role in governing the total rate of fatty acid production. Possesses both acetoacetyl-ACP synthase and acetyl transacylase activities. Its substrate specificity determines the biosynthesis of branched-chain and/or straight-chain of fatty acids.</text>
</comment>
<comment type="subunit">
    <text evidence="9">Homodimer.</text>
</comment>
<dbReference type="NCBIfam" id="NF006829">
    <property type="entry name" value="PRK09352.1"/>
    <property type="match status" value="1"/>
</dbReference>
<keyword evidence="4 9" id="KW-0808">Transferase</keyword>
<evidence type="ECO:0000256" key="3">
    <source>
        <dbReference type="ARBA" id="ARBA00022516"/>
    </source>
</evidence>
<feature type="active site" evidence="9">
    <location>
        <position position="312"/>
    </location>
</feature>
<comment type="caution">
    <text evidence="12">The sequence shown here is derived from an EMBL/GenBank/DDBJ whole genome shotgun (WGS) entry which is preliminary data.</text>
</comment>
<evidence type="ECO:0000256" key="6">
    <source>
        <dbReference type="ARBA" id="ARBA00023098"/>
    </source>
</evidence>
<dbReference type="Gene3D" id="3.40.47.10">
    <property type="match status" value="2"/>
</dbReference>
<dbReference type="InterPro" id="IPR013751">
    <property type="entry name" value="ACP_syn_III_N"/>
</dbReference>
<keyword evidence="9" id="KW-0511">Multifunctional enzyme</keyword>
<feature type="active site" evidence="9">
    <location>
        <position position="129"/>
    </location>
</feature>
<evidence type="ECO:0000256" key="2">
    <source>
        <dbReference type="ARBA" id="ARBA00022490"/>
    </source>
</evidence>
<keyword evidence="6 9" id="KW-0443">Lipid metabolism</keyword>
<dbReference type="PANTHER" id="PTHR34069:SF2">
    <property type="entry name" value="BETA-KETOACYL-[ACYL-CARRIER-PROTEIN] SYNTHASE III"/>
    <property type="match status" value="1"/>
</dbReference>
<dbReference type="Pfam" id="PF08545">
    <property type="entry name" value="ACP_syn_III"/>
    <property type="match status" value="1"/>
</dbReference>
<evidence type="ECO:0000259" key="11">
    <source>
        <dbReference type="Pfam" id="PF08545"/>
    </source>
</evidence>
<feature type="region of interest" description="ACP-binding" evidence="9">
    <location>
        <begin position="282"/>
        <end position="286"/>
    </location>
</feature>
<dbReference type="InterPro" id="IPR004655">
    <property type="entry name" value="FabH"/>
</dbReference>
<dbReference type="InterPro" id="IPR013747">
    <property type="entry name" value="ACP_syn_III_C"/>
</dbReference>
<dbReference type="Pfam" id="PF08541">
    <property type="entry name" value="ACP_syn_III_C"/>
    <property type="match status" value="1"/>
</dbReference>
<dbReference type="InterPro" id="IPR016039">
    <property type="entry name" value="Thiolase-like"/>
</dbReference>
<evidence type="ECO:0000259" key="10">
    <source>
        <dbReference type="Pfam" id="PF08541"/>
    </source>
</evidence>
<dbReference type="EC" id="2.3.1.180" evidence="9"/>
<feature type="domain" description="Beta-ketoacyl-[acyl-carrier-protein] synthase III C-terminal" evidence="10">
    <location>
        <begin position="265"/>
        <end position="355"/>
    </location>
</feature>
<dbReference type="NCBIfam" id="TIGR00747">
    <property type="entry name" value="fabH"/>
    <property type="match status" value="1"/>
</dbReference>
<keyword evidence="7 9" id="KW-0275">Fatty acid biosynthesis</keyword>
<proteinExistence type="inferred from homology"/>
<protein>
    <recommendedName>
        <fullName evidence="9">Beta-ketoacyl-[acyl-carrier-protein] synthase III</fullName>
        <shortName evidence="9">Beta-ketoacyl-ACP synthase III</shortName>
        <shortName evidence="9">KAS III</shortName>
        <ecNumber evidence="9">2.3.1.180</ecNumber>
    </recommendedName>
    <alternativeName>
        <fullName evidence="9">3-oxoacyl-[acyl-carrier-protein] synthase 3</fullName>
    </alternativeName>
    <alternativeName>
        <fullName evidence="9">3-oxoacyl-[acyl-carrier-protein] synthase III</fullName>
    </alternativeName>
</protein>
<comment type="subcellular location">
    <subcellularLocation>
        <location evidence="9">Cytoplasm</location>
    </subcellularLocation>
</comment>
<keyword evidence="5 9" id="KW-0276">Fatty acid metabolism</keyword>
<evidence type="ECO:0000256" key="5">
    <source>
        <dbReference type="ARBA" id="ARBA00022832"/>
    </source>
</evidence>
<evidence type="ECO:0000256" key="7">
    <source>
        <dbReference type="ARBA" id="ARBA00023160"/>
    </source>
</evidence>
<keyword evidence="2 9" id="KW-0963">Cytoplasm</keyword>
<evidence type="ECO:0000256" key="4">
    <source>
        <dbReference type="ARBA" id="ARBA00022679"/>
    </source>
</evidence>
<organism evidence="12 13">
    <name type="scientific">Nesterenkonia rhizosphaerae</name>
    <dbReference type="NCBI Taxonomy" id="1348272"/>
    <lineage>
        <taxon>Bacteria</taxon>
        <taxon>Bacillati</taxon>
        <taxon>Actinomycetota</taxon>
        <taxon>Actinomycetes</taxon>
        <taxon>Micrococcales</taxon>
        <taxon>Micrococcaceae</taxon>
        <taxon>Nesterenkonia</taxon>
    </lineage>
</organism>
<dbReference type="HAMAP" id="MF_01815">
    <property type="entry name" value="FabH"/>
    <property type="match status" value="1"/>
</dbReference>